<reference evidence="2" key="1">
    <citation type="submission" date="2022-11" db="UniProtKB">
        <authorList>
            <consortium name="WormBaseParasite"/>
        </authorList>
    </citation>
    <scope>IDENTIFICATION</scope>
</reference>
<keyword evidence="1" id="KW-1185">Reference proteome</keyword>
<name>A0A915L8T9_ROMCU</name>
<evidence type="ECO:0000313" key="2">
    <source>
        <dbReference type="WBParaSite" id="nRc.2.0.1.t47454-RA"/>
    </source>
</evidence>
<protein>
    <submittedName>
        <fullName evidence="2">Uncharacterized protein</fullName>
    </submittedName>
</protein>
<sequence length="96" mass="11168">MVVDFIAQSKCYRQVYEDDVDKCESGDKCLPYKTNMISFIHEKMRRADNISLEDGIEYVTSNLCQLAEKVGHSLEYRFMFRRNMTSGEECVVTPIP</sequence>
<evidence type="ECO:0000313" key="1">
    <source>
        <dbReference type="Proteomes" id="UP000887565"/>
    </source>
</evidence>
<dbReference type="Proteomes" id="UP000887565">
    <property type="component" value="Unplaced"/>
</dbReference>
<organism evidence="1 2">
    <name type="scientific">Romanomermis culicivorax</name>
    <name type="common">Nematode worm</name>
    <dbReference type="NCBI Taxonomy" id="13658"/>
    <lineage>
        <taxon>Eukaryota</taxon>
        <taxon>Metazoa</taxon>
        <taxon>Ecdysozoa</taxon>
        <taxon>Nematoda</taxon>
        <taxon>Enoplea</taxon>
        <taxon>Dorylaimia</taxon>
        <taxon>Mermithida</taxon>
        <taxon>Mermithoidea</taxon>
        <taxon>Mermithidae</taxon>
        <taxon>Romanomermis</taxon>
    </lineage>
</organism>
<dbReference type="WBParaSite" id="nRc.2.0.1.t47454-RA">
    <property type="protein sequence ID" value="nRc.2.0.1.t47454-RA"/>
    <property type="gene ID" value="nRc.2.0.1.g47454"/>
</dbReference>
<accession>A0A915L8T9</accession>
<proteinExistence type="predicted"/>
<dbReference type="AlphaFoldDB" id="A0A915L8T9"/>